<dbReference type="EMBL" id="AVOT02002159">
    <property type="protein sequence ID" value="MBW0469361.1"/>
    <property type="molecule type" value="Genomic_DNA"/>
</dbReference>
<gene>
    <name evidence="2" type="ORF">O181_009076</name>
</gene>
<sequence>MWMTSLIIELSWVRAPRWAKCFVLVGGNPHNPIMLLHFAKQQLPTWVMGAFHDKTDARPKSSLLTSFLNGSSDENSDHFQPSSVDSSPPLTLHKESEAQFPG</sequence>
<evidence type="ECO:0000256" key="1">
    <source>
        <dbReference type="SAM" id="MobiDB-lite"/>
    </source>
</evidence>
<name>A0A9Q3GJ50_9BASI</name>
<evidence type="ECO:0000313" key="2">
    <source>
        <dbReference type="EMBL" id="MBW0469361.1"/>
    </source>
</evidence>
<feature type="region of interest" description="Disordered" evidence="1">
    <location>
        <begin position="63"/>
        <end position="102"/>
    </location>
</feature>
<organism evidence="2 3">
    <name type="scientific">Austropuccinia psidii MF-1</name>
    <dbReference type="NCBI Taxonomy" id="1389203"/>
    <lineage>
        <taxon>Eukaryota</taxon>
        <taxon>Fungi</taxon>
        <taxon>Dikarya</taxon>
        <taxon>Basidiomycota</taxon>
        <taxon>Pucciniomycotina</taxon>
        <taxon>Pucciniomycetes</taxon>
        <taxon>Pucciniales</taxon>
        <taxon>Sphaerophragmiaceae</taxon>
        <taxon>Austropuccinia</taxon>
    </lineage>
</organism>
<protein>
    <submittedName>
        <fullName evidence="2">Uncharacterized protein</fullName>
    </submittedName>
</protein>
<dbReference type="AlphaFoldDB" id="A0A9Q3GJ50"/>
<feature type="compositionally biased region" description="Polar residues" evidence="1">
    <location>
        <begin position="63"/>
        <end position="89"/>
    </location>
</feature>
<accession>A0A9Q3GJ50</accession>
<comment type="caution">
    <text evidence="2">The sequence shown here is derived from an EMBL/GenBank/DDBJ whole genome shotgun (WGS) entry which is preliminary data.</text>
</comment>
<proteinExistence type="predicted"/>
<dbReference type="Proteomes" id="UP000765509">
    <property type="component" value="Unassembled WGS sequence"/>
</dbReference>
<reference evidence="2" key="1">
    <citation type="submission" date="2021-03" db="EMBL/GenBank/DDBJ databases">
        <title>Draft genome sequence of rust myrtle Austropuccinia psidii MF-1, a brazilian biotype.</title>
        <authorList>
            <person name="Quecine M.C."/>
            <person name="Pachon D.M.R."/>
            <person name="Bonatelli M.L."/>
            <person name="Correr F.H."/>
            <person name="Franceschini L.M."/>
            <person name="Leite T.F."/>
            <person name="Margarido G.R.A."/>
            <person name="Almeida C.A."/>
            <person name="Ferrarezi J.A."/>
            <person name="Labate C.A."/>
        </authorList>
    </citation>
    <scope>NUCLEOTIDE SEQUENCE</scope>
    <source>
        <strain evidence="2">MF-1</strain>
    </source>
</reference>
<feature type="compositionally biased region" description="Basic and acidic residues" evidence="1">
    <location>
        <begin position="92"/>
        <end position="102"/>
    </location>
</feature>
<evidence type="ECO:0000313" key="3">
    <source>
        <dbReference type="Proteomes" id="UP000765509"/>
    </source>
</evidence>
<keyword evidence="3" id="KW-1185">Reference proteome</keyword>